<evidence type="ECO:0000313" key="1">
    <source>
        <dbReference type="EMBL" id="MBL0684897.1"/>
    </source>
</evidence>
<dbReference type="AlphaFoldDB" id="A0A937DAM6"/>
<reference evidence="1" key="1">
    <citation type="submission" date="2021-01" db="EMBL/GenBank/DDBJ databases">
        <authorList>
            <person name="Zhong Y.L."/>
        </authorList>
    </citation>
    <scope>NUCLEOTIDE SEQUENCE</scope>
    <source>
        <strain evidence="1">KCTC 23302</strain>
    </source>
</reference>
<proteinExistence type="predicted"/>
<protein>
    <submittedName>
        <fullName evidence="1">Uncharacterized protein</fullName>
    </submittedName>
</protein>
<dbReference type="EMBL" id="JAERQJ010000006">
    <property type="protein sequence ID" value="MBL0684897.1"/>
    <property type="molecule type" value="Genomic_DNA"/>
</dbReference>
<gene>
    <name evidence="1" type="ORF">JJQ60_15315</name>
</gene>
<name>A0A937DAM6_9FLAO</name>
<evidence type="ECO:0000313" key="2">
    <source>
        <dbReference type="Proteomes" id="UP000651057"/>
    </source>
</evidence>
<organism evidence="1 2">
    <name type="scientific">Aquimarina mytili</name>
    <dbReference type="NCBI Taxonomy" id="874423"/>
    <lineage>
        <taxon>Bacteria</taxon>
        <taxon>Pseudomonadati</taxon>
        <taxon>Bacteroidota</taxon>
        <taxon>Flavobacteriia</taxon>
        <taxon>Flavobacteriales</taxon>
        <taxon>Flavobacteriaceae</taxon>
        <taxon>Aquimarina</taxon>
    </lineage>
</organism>
<sequence length="139" mass="16458">MKHKEYKVKIGRKKYQLIFKDNEVQIKGRFYWDNKKVLKGDFKLRNYDNTGKNKFKLHRVLFCHERTQLEAFLSNHSSFERKTYKCHDEPTGKMSFEEIDQIGFLIRVAENSTSNNYKLCDDTKPGDKDGSILIGTELI</sequence>
<comment type="caution">
    <text evidence="1">The sequence shown here is derived from an EMBL/GenBank/DDBJ whole genome shotgun (WGS) entry which is preliminary data.</text>
</comment>
<accession>A0A937DAM6</accession>
<dbReference type="RefSeq" id="WP_201922097.1">
    <property type="nucleotide sequence ID" value="NZ_BAABAX010000014.1"/>
</dbReference>
<dbReference type="Proteomes" id="UP000651057">
    <property type="component" value="Unassembled WGS sequence"/>
</dbReference>
<keyword evidence="2" id="KW-1185">Reference proteome</keyword>